<accession>A0AA90NJ79</accession>
<feature type="domain" description="Integrase catalytic" evidence="6">
    <location>
        <begin position="179"/>
        <end position="340"/>
    </location>
</feature>
<evidence type="ECO:0000313" key="15">
    <source>
        <dbReference type="EMBL" id="MDP0588979.1"/>
    </source>
</evidence>
<dbReference type="InterPro" id="IPR001584">
    <property type="entry name" value="Integrase_cat-core"/>
</dbReference>
<evidence type="ECO:0000313" key="11">
    <source>
        <dbReference type="EMBL" id="MDP0588430.1"/>
    </source>
</evidence>
<dbReference type="InterPro" id="IPR036397">
    <property type="entry name" value="RNaseH_sf"/>
</dbReference>
<dbReference type="EMBL" id="JASXSV010000002">
    <property type="protein sequence ID" value="MDP0588087.1"/>
    <property type="molecule type" value="Genomic_DNA"/>
</dbReference>
<protein>
    <submittedName>
        <fullName evidence="7">IS30 family transposase</fullName>
    </submittedName>
</protein>
<evidence type="ECO:0000313" key="14">
    <source>
        <dbReference type="EMBL" id="MDP0588818.1"/>
    </source>
</evidence>
<dbReference type="AlphaFoldDB" id="A0AA90NJ79"/>
<evidence type="ECO:0000313" key="23">
    <source>
        <dbReference type="Proteomes" id="UP001178148"/>
    </source>
</evidence>
<dbReference type="InterPro" id="IPR025246">
    <property type="entry name" value="IS30-like_HTH"/>
</dbReference>
<evidence type="ECO:0000256" key="2">
    <source>
        <dbReference type="ARBA" id="ARBA00006363"/>
    </source>
</evidence>
<evidence type="ECO:0000313" key="18">
    <source>
        <dbReference type="EMBL" id="MDP0589420.1"/>
    </source>
</evidence>
<dbReference type="GO" id="GO:0003677">
    <property type="term" value="F:DNA binding"/>
    <property type="evidence" value="ECO:0007669"/>
    <property type="project" value="UniProtKB-KW"/>
</dbReference>
<dbReference type="EMBL" id="JASXSV010000001">
    <property type="protein sequence ID" value="MDP0587844.1"/>
    <property type="molecule type" value="Genomic_DNA"/>
</dbReference>
<dbReference type="EMBL" id="JASXSV010000009">
    <property type="protein sequence ID" value="MDP0589043.1"/>
    <property type="molecule type" value="Genomic_DNA"/>
</dbReference>
<evidence type="ECO:0000256" key="3">
    <source>
        <dbReference type="ARBA" id="ARBA00022578"/>
    </source>
</evidence>
<evidence type="ECO:0000313" key="21">
    <source>
        <dbReference type="EMBL" id="MDP0590083.1"/>
    </source>
</evidence>
<dbReference type="EMBL" id="JASXSV010000004">
    <property type="protein sequence ID" value="MDP0588430.1"/>
    <property type="molecule type" value="Genomic_DNA"/>
</dbReference>
<dbReference type="EMBL" id="JASXSV010000014">
    <property type="protein sequence ID" value="MDP0589420.1"/>
    <property type="molecule type" value="Genomic_DNA"/>
</dbReference>
<keyword evidence="23" id="KW-1185">Reference proteome</keyword>
<evidence type="ECO:0000313" key="17">
    <source>
        <dbReference type="EMBL" id="MDP0589135.1"/>
    </source>
</evidence>
<keyword evidence="4" id="KW-0238">DNA-binding</keyword>
<sequence length="343" mass="39977">MRHIEKVEPEGTLTVLPKTNVRPLMNKRYTHLTQEERYQIWSEKKAGVSNEIIAQDLRRDLSTVKRELARNTGARGYRPKQAHNFAQERHQQKPKATKMVAELKDKITDRLSKQWSPEQIQGRLKRDNQPSVCPSTIYQFIREDKAGGGCLYQHLRHKKYKQRTRKPDARGQIRNRVSIDDRPGIVDQKIRLGDWEADTVIGKRHKGVLVTLTERVSKLNLVKRVPSKHADVVTKAIITMLKPYQSDLLTITFDNGKEFAFHEKIKKKLNVDTYFAHPYSSWERGLNENHNGLIRQYLPKSQSLDNVTDKEILDIQNRLNQRPRKLLDFKTPDEIYSEMALAA</sequence>
<gene>
    <name evidence="7" type="ORF">QS748_00985</name>
    <name evidence="8" type="ORF">QS748_02270</name>
    <name evidence="9" type="ORF">QS748_02315</name>
    <name evidence="10" type="ORF">QS748_03985</name>
    <name evidence="11" type="ORF">QS748_04275</name>
    <name evidence="12" type="ORF">QS748_05305</name>
    <name evidence="13" type="ORF">QS748_06210</name>
    <name evidence="14" type="ORF">QS748_06335</name>
    <name evidence="15" type="ORF">QS748_07220</name>
    <name evidence="16" type="ORF">QS748_07545</name>
    <name evidence="17" type="ORF">QS748_08040</name>
    <name evidence="18" type="ORF">QS748_09615</name>
    <name evidence="19" type="ORF">QS748_10090</name>
    <name evidence="20" type="ORF">QS748_10240</name>
    <name evidence="21" type="ORF">QS748_13220</name>
    <name evidence="22" type="ORF">QS748_13620</name>
</gene>
<organism evidence="7 23">
    <name type="scientific">Candidatus Endonucleibacter bathymodioli</name>
    <dbReference type="NCBI Taxonomy" id="539814"/>
    <lineage>
        <taxon>Bacteria</taxon>
        <taxon>Pseudomonadati</taxon>
        <taxon>Pseudomonadota</taxon>
        <taxon>Gammaproteobacteria</taxon>
        <taxon>Oceanospirillales</taxon>
        <taxon>Endozoicomonadaceae</taxon>
        <taxon>Candidatus Endonucleibacter</taxon>
    </lineage>
</organism>
<evidence type="ECO:0000313" key="9">
    <source>
        <dbReference type="EMBL" id="MDP0588087.1"/>
    </source>
</evidence>
<dbReference type="PROSITE" id="PS01043">
    <property type="entry name" value="TRANSPOSASE_IS30"/>
    <property type="match status" value="1"/>
</dbReference>
<evidence type="ECO:0000313" key="10">
    <source>
        <dbReference type="EMBL" id="MDP0588382.1"/>
    </source>
</evidence>
<dbReference type="PANTHER" id="PTHR10948:SF23">
    <property type="entry name" value="TRANSPOSASE INSI FOR INSERTION SEQUENCE ELEMENT IS30A-RELATED"/>
    <property type="match status" value="1"/>
</dbReference>
<dbReference type="GO" id="GO:0005829">
    <property type="term" value="C:cytosol"/>
    <property type="evidence" value="ECO:0007669"/>
    <property type="project" value="TreeGrafter"/>
</dbReference>
<evidence type="ECO:0000313" key="12">
    <source>
        <dbReference type="EMBL" id="MDP0588628.1"/>
    </source>
</evidence>
<evidence type="ECO:0000313" key="19">
    <source>
        <dbReference type="EMBL" id="MDP0589506.1"/>
    </source>
</evidence>
<evidence type="ECO:0000313" key="7">
    <source>
        <dbReference type="EMBL" id="MDP0587844.1"/>
    </source>
</evidence>
<dbReference type="EMBL" id="JASXSV010000007">
    <property type="protein sequence ID" value="MDP0588818.1"/>
    <property type="molecule type" value="Genomic_DNA"/>
</dbReference>
<dbReference type="PROSITE" id="PS50994">
    <property type="entry name" value="INTEGRASE"/>
    <property type="match status" value="1"/>
</dbReference>
<dbReference type="EMBL" id="JASXSV010000016">
    <property type="protein sequence ID" value="MDP0589535.1"/>
    <property type="molecule type" value="Genomic_DNA"/>
</dbReference>
<dbReference type="EMBL" id="JASXSV010000004">
    <property type="protein sequence ID" value="MDP0588382.1"/>
    <property type="molecule type" value="Genomic_DNA"/>
</dbReference>
<dbReference type="EMBL" id="JASXSV010000030">
    <property type="protein sequence ID" value="MDP0590083.1"/>
    <property type="molecule type" value="Genomic_DNA"/>
</dbReference>
<evidence type="ECO:0000313" key="8">
    <source>
        <dbReference type="EMBL" id="MDP0588079.1"/>
    </source>
</evidence>
<evidence type="ECO:0000259" key="6">
    <source>
        <dbReference type="PROSITE" id="PS50994"/>
    </source>
</evidence>
<dbReference type="Pfam" id="PF13936">
    <property type="entry name" value="HTH_38"/>
    <property type="match status" value="1"/>
</dbReference>
<dbReference type="GO" id="GO:0015074">
    <property type="term" value="P:DNA integration"/>
    <property type="evidence" value="ECO:0007669"/>
    <property type="project" value="InterPro"/>
</dbReference>
<dbReference type="InterPro" id="IPR053392">
    <property type="entry name" value="Transposase_IS30-like"/>
</dbReference>
<comment type="similarity">
    <text evidence="2">Belongs to the transposase IS30 family.</text>
</comment>
<dbReference type="Proteomes" id="UP001178148">
    <property type="component" value="Unassembled WGS sequence"/>
</dbReference>
<proteinExistence type="inferred from homology"/>
<evidence type="ECO:0000256" key="5">
    <source>
        <dbReference type="ARBA" id="ARBA00023172"/>
    </source>
</evidence>
<keyword evidence="5" id="KW-0233">DNA recombination</keyword>
<evidence type="ECO:0000256" key="4">
    <source>
        <dbReference type="ARBA" id="ARBA00023125"/>
    </source>
</evidence>
<dbReference type="Gene3D" id="3.30.420.10">
    <property type="entry name" value="Ribonuclease H-like superfamily/Ribonuclease H"/>
    <property type="match status" value="1"/>
</dbReference>
<dbReference type="InterPro" id="IPR012337">
    <property type="entry name" value="RNaseH-like_sf"/>
</dbReference>
<name>A0AA90NJ79_9GAMM</name>
<dbReference type="EMBL" id="JASXSV010000006">
    <property type="protein sequence ID" value="MDP0588628.1"/>
    <property type="molecule type" value="Genomic_DNA"/>
</dbReference>
<dbReference type="NCBIfam" id="NF033563">
    <property type="entry name" value="transpos_IS30"/>
    <property type="match status" value="1"/>
</dbReference>
<dbReference type="InterPro" id="IPR001598">
    <property type="entry name" value="Transposase_IS30_CS"/>
</dbReference>
<dbReference type="EMBL" id="JASXSV010000032">
    <property type="protein sequence ID" value="MDP0590160.1"/>
    <property type="molecule type" value="Genomic_DNA"/>
</dbReference>
<dbReference type="SUPFAM" id="SSF53098">
    <property type="entry name" value="Ribonuclease H-like"/>
    <property type="match status" value="1"/>
</dbReference>
<evidence type="ECO:0000313" key="20">
    <source>
        <dbReference type="EMBL" id="MDP0589535.1"/>
    </source>
</evidence>
<keyword evidence="3" id="KW-0815">Transposition</keyword>
<evidence type="ECO:0000313" key="22">
    <source>
        <dbReference type="EMBL" id="MDP0590160.1"/>
    </source>
</evidence>
<dbReference type="GO" id="GO:0006313">
    <property type="term" value="P:DNA transposition"/>
    <property type="evidence" value="ECO:0007669"/>
    <property type="project" value="InterPro"/>
</dbReference>
<dbReference type="EMBL" id="JASXSV010000015">
    <property type="protein sequence ID" value="MDP0589506.1"/>
    <property type="molecule type" value="Genomic_DNA"/>
</dbReference>
<comment type="function">
    <text evidence="1">Required for the transposition of the insertion element.</text>
</comment>
<evidence type="ECO:0000313" key="13">
    <source>
        <dbReference type="EMBL" id="MDP0588797.1"/>
    </source>
</evidence>
<dbReference type="InterPro" id="IPR051917">
    <property type="entry name" value="Transposase-Integrase"/>
</dbReference>
<dbReference type="PANTHER" id="PTHR10948">
    <property type="entry name" value="TRANSPOSASE"/>
    <property type="match status" value="1"/>
</dbReference>
<dbReference type="EMBL" id="JASXSV010000009">
    <property type="protein sequence ID" value="MDP0588979.1"/>
    <property type="molecule type" value="Genomic_DNA"/>
</dbReference>
<reference evidence="7" key="1">
    <citation type="submission" date="2023-06" db="EMBL/GenBank/DDBJ databases">
        <title>An intranuclear bacterial parasite of deep-sea mussels expresses apoptosis inhibitors acquired from its host.</title>
        <authorList>
            <person name="Gonzalez Porras M.A."/>
        </authorList>
    </citation>
    <scope>NUCLEOTIDE SEQUENCE</scope>
    <source>
        <strain evidence="7">IAP13</strain>
    </source>
</reference>
<dbReference type="EMBL" id="JASXSV010000007">
    <property type="protein sequence ID" value="MDP0588797.1"/>
    <property type="molecule type" value="Genomic_DNA"/>
</dbReference>
<evidence type="ECO:0000256" key="1">
    <source>
        <dbReference type="ARBA" id="ARBA00002190"/>
    </source>
</evidence>
<evidence type="ECO:0000313" key="16">
    <source>
        <dbReference type="EMBL" id="MDP0589043.1"/>
    </source>
</evidence>
<dbReference type="EMBL" id="JASXSV010000002">
    <property type="protein sequence ID" value="MDP0588079.1"/>
    <property type="molecule type" value="Genomic_DNA"/>
</dbReference>
<dbReference type="GO" id="GO:0004803">
    <property type="term" value="F:transposase activity"/>
    <property type="evidence" value="ECO:0007669"/>
    <property type="project" value="InterPro"/>
</dbReference>
<dbReference type="EMBL" id="JASXSV010000010">
    <property type="protein sequence ID" value="MDP0589135.1"/>
    <property type="molecule type" value="Genomic_DNA"/>
</dbReference>
<comment type="caution">
    <text evidence="7">The sequence shown here is derived from an EMBL/GenBank/DDBJ whole genome shotgun (WGS) entry which is preliminary data.</text>
</comment>